<proteinExistence type="predicted"/>
<dbReference type="EMBL" id="ML736154">
    <property type="protein sequence ID" value="KAE8383611.1"/>
    <property type="molecule type" value="Genomic_DNA"/>
</dbReference>
<sequence>MEWSIAYARGSLVPKILGSRVHLARYHMVLVLRAENIKNVVGQIVVRGRSNGILTNLPAKVPPHSKTLTTGNNFYDSEQWDYRRAWGIPSAFPLPFTFNHGRPAEDLSIPHNPESSHSDHFREHPALFRQRPTEKVRGDRPCPGTDPRLFYRLRALISEFGLR</sequence>
<gene>
    <name evidence="2" type="ORF">BDV26DRAFT_93334</name>
</gene>
<feature type="compositionally biased region" description="Basic and acidic residues" evidence="1">
    <location>
        <begin position="114"/>
        <end position="140"/>
    </location>
</feature>
<accession>A0A5N7BP54</accession>
<name>A0A5N7BP54_9EURO</name>
<organism evidence="2 3">
    <name type="scientific">Aspergillus bertholletiae</name>
    <dbReference type="NCBI Taxonomy" id="1226010"/>
    <lineage>
        <taxon>Eukaryota</taxon>
        <taxon>Fungi</taxon>
        <taxon>Dikarya</taxon>
        <taxon>Ascomycota</taxon>
        <taxon>Pezizomycotina</taxon>
        <taxon>Eurotiomycetes</taxon>
        <taxon>Eurotiomycetidae</taxon>
        <taxon>Eurotiales</taxon>
        <taxon>Aspergillaceae</taxon>
        <taxon>Aspergillus</taxon>
        <taxon>Aspergillus subgen. Circumdati</taxon>
    </lineage>
</organism>
<dbReference type="AlphaFoldDB" id="A0A5N7BP54"/>
<protein>
    <submittedName>
        <fullName evidence="2">Uncharacterized protein</fullName>
    </submittedName>
</protein>
<reference evidence="2 3" key="1">
    <citation type="submission" date="2019-04" db="EMBL/GenBank/DDBJ databases">
        <title>Friends and foes A comparative genomics studyof 23 Aspergillus species from section Flavi.</title>
        <authorList>
            <consortium name="DOE Joint Genome Institute"/>
            <person name="Kjaerbolling I."/>
            <person name="Vesth T."/>
            <person name="Frisvad J.C."/>
            <person name="Nybo J.L."/>
            <person name="Theobald S."/>
            <person name="Kildgaard S."/>
            <person name="Isbrandt T."/>
            <person name="Kuo A."/>
            <person name="Sato A."/>
            <person name="Lyhne E.K."/>
            <person name="Kogle M.E."/>
            <person name="Wiebenga A."/>
            <person name="Kun R.S."/>
            <person name="Lubbers R.J."/>
            <person name="Makela M.R."/>
            <person name="Barry K."/>
            <person name="Chovatia M."/>
            <person name="Clum A."/>
            <person name="Daum C."/>
            <person name="Haridas S."/>
            <person name="He G."/>
            <person name="LaButti K."/>
            <person name="Lipzen A."/>
            <person name="Mondo S."/>
            <person name="Riley R."/>
            <person name="Salamov A."/>
            <person name="Simmons B.A."/>
            <person name="Magnuson J.K."/>
            <person name="Henrissat B."/>
            <person name="Mortensen U.H."/>
            <person name="Larsen T.O."/>
            <person name="Devries R.P."/>
            <person name="Grigoriev I.V."/>
            <person name="Machida M."/>
            <person name="Baker S.E."/>
            <person name="Andersen M.R."/>
        </authorList>
    </citation>
    <scope>NUCLEOTIDE SEQUENCE [LARGE SCALE GENOMIC DNA]</scope>
    <source>
        <strain evidence="2 3">IBT 29228</strain>
    </source>
</reference>
<keyword evidence="3" id="KW-1185">Reference proteome</keyword>
<evidence type="ECO:0000313" key="3">
    <source>
        <dbReference type="Proteomes" id="UP000326198"/>
    </source>
</evidence>
<evidence type="ECO:0000313" key="2">
    <source>
        <dbReference type="EMBL" id="KAE8383611.1"/>
    </source>
</evidence>
<evidence type="ECO:0000256" key="1">
    <source>
        <dbReference type="SAM" id="MobiDB-lite"/>
    </source>
</evidence>
<feature type="region of interest" description="Disordered" evidence="1">
    <location>
        <begin position="108"/>
        <end position="143"/>
    </location>
</feature>
<dbReference type="Proteomes" id="UP000326198">
    <property type="component" value="Unassembled WGS sequence"/>
</dbReference>